<accession>A0A2A2AHI2</accession>
<dbReference type="Proteomes" id="UP000218054">
    <property type="component" value="Unassembled WGS sequence"/>
</dbReference>
<evidence type="ECO:0000313" key="5">
    <source>
        <dbReference type="Proteomes" id="UP000217999"/>
    </source>
</evidence>
<evidence type="ECO:0000256" key="1">
    <source>
        <dbReference type="ARBA" id="ARBA00010645"/>
    </source>
</evidence>
<dbReference type="InterPro" id="IPR005346">
    <property type="entry name" value="RnfH"/>
</dbReference>
<sequence length="116" mass="13369">MLQVEVALCLAPRCIEERLLQLPQGTTLAQAVALLLQQRPCSLDEETWQALQGQWRWGIWGRRTQPDEVLRDGDRIEAYRELLVDPKQARRERFARQGARGVGLFAQRRKGSKPGY</sequence>
<dbReference type="SUPFAM" id="SSF54285">
    <property type="entry name" value="MoaD/ThiS"/>
    <property type="match status" value="1"/>
</dbReference>
<evidence type="ECO:0000313" key="4">
    <source>
        <dbReference type="EMBL" id="PAT37237.1"/>
    </source>
</evidence>
<reference evidence="5 6" key="1">
    <citation type="submission" date="2017-08" db="EMBL/GenBank/DDBJ databases">
        <title>WGS of Clinical strains of the CDC Group NO-1 linked to zoonotic infections in humans.</title>
        <authorList>
            <person name="Bernier A.-M."/>
            <person name="Bernard K."/>
        </authorList>
    </citation>
    <scope>NUCLEOTIDE SEQUENCE [LARGE SCALE GENOMIC DNA]</scope>
    <source>
        <strain evidence="4 6">NML00-0135</strain>
        <strain evidence="3 5">NML03-0146</strain>
    </source>
</reference>
<evidence type="ECO:0000256" key="2">
    <source>
        <dbReference type="HAMAP-Rule" id="MF_00460"/>
    </source>
</evidence>
<gene>
    <name evidence="3" type="ORF">CK620_06945</name>
    <name evidence="4" type="ORF">CK625_06330</name>
</gene>
<dbReference type="PANTHER" id="PTHR37483:SF1">
    <property type="entry name" value="UPF0125 PROTEIN RATB"/>
    <property type="match status" value="1"/>
</dbReference>
<comment type="similarity">
    <text evidence="1 2">Belongs to the UPF0125 (RnfH) family.</text>
</comment>
<organism evidence="4 6">
    <name type="scientific">Vandammella animalimorsus</name>
    <dbReference type="NCBI Taxonomy" id="2029117"/>
    <lineage>
        <taxon>Bacteria</taxon>
        <taxon>Pseudomonadati</taxon>
        <taxon>Pseudomonadota</taxon>
        <taxon>Betaproteobacteria</taxon>
        <taxon>Burkholderiales</taxon>
        <taxon>Comamonadaceae</taxon>
        <taxon>Vandammella</taxon>
    </lineage>
</organism>
<evidence type="ECO:0000313" key="6">
    <source>
        <dbReference type="Proteomes" id="UP000218054"/>
    </source>
</evidence>
<proteinExistence type="inferred from homology"/>
<dbReference type="AlphaFoldDB" id="A0A2A2AHI2"/>
<accession>A0A2A2AA28</accession>
<dbReference type="HAMAP" id="MF_00460">
    <property type="entry name" value="UPF0125_RnfH"/>
    <property type="match status" value="1"/>
</dbReference>
<dbReference type="Gene3D" id="3.10.20.280">
    <property type="entry name" value="RnfH-like"/>
    <property type="match status" value="1"/>
</dbReference>
<dbReference type="PANTHER" id="PTHR37483">
    <property type="entry name" value="UPF0125 PROTEIN RATB"/>
    <property type="match status" value="1"/>
</dbReference>
<protein>
    <recommendedName>
        <fullName evidence="2">UPF0125 protein CK620_06945</fullName>
    </recommendedName>
</protein>
<name>A0A2A2AHI2_9BURK</name>
<dbReference type="EMBL" id="NSJB01000003">
    <property type="protein sequence ID" value="PAT37237.1"/>
    <property type="molecule type" value="Genomic_DNA"/>
</dbReference>
<evidence type="ECO:0000313" key="3">
    <source>
        <dbReference type="EMBL" id="PAT34627.1"/>
    </source>
</evidence>
<dbReference type="InterPro" id="IPR037021">
    <property type="entry name" value="RnfH_sf"/>
</dbReference>
<comment type="caution">
    <text evidence="4">The sequence shown here is derived from an EMBL/GenBank/DDBJ whole genome shotgun (WGS) entry which is preliminary data.</text>
</comment>
<keyword evidence="6" id="KW-1185">Reference proteome</keyword>
<dbReference type="Proteomes" id="UP000217999">
    <property type="component" value="Unassembled WGS sequence"/>
</dbReference>
<dbReference type="InterPro" id="IPR016155">
    <property type="entry name" value="Mopterin_synth/thiamin_S_b"/>
</dbReference>
<dbReference type="EMBL" id="NSJF01000003">
    <property type="protein sequence ID" value="PAT34627.1"/>
    <property type="molecule type" value="Genomic_DNA"/>
</dbReference>
<dbReference type="Pfam" id="PF03658">
    <property type="entry name" value="Ub-RnfH"/>
    <property type="match status" value="1"/>
</dbReference>